<evidence type="ECO:0000313" key="2">
    <source>
        <dbReference type="Proteomes" id="UP000254707"/>
    </source>
</evidence>
<dbReference type="EMBL" id="UHED01000001">
    <property type="protein sequence ID" value="SUM83652.1"/>
    <property type="molecule type" value="Genomic_DNA"/>
</dbReference>
<accession>A0A380HMQ4</accession>
<dbReference type="Gene3D" id="3.40.50.1820">
    <property type="entry name" value="alpha/beta hydrolase"/>
    <property type="match status" value="1"/>
</dbReference>
<dbReference type="RefSeq" id="WP_198065266.1">
    <property type="nucleotide sequence ID" value="NZ_CAXOKG010000003.1"/>
</dbReference>
<sequence length="154" mass="17859">MSPALGGWKGSSFLQKYEEDKERLLQEGKIEETAKLNYKTWIPRNRDAELINADVKQLVVDMQLKFLIKPEAKNSCEEIKNEDHILQLKNIRIPVLIINGEYDVEDFHDISEVMIKEIPYVKKITMPNTAHLANLESPKQFLNLISDFFLDNAN</sequence>
<reference evidence="1 2" key="1">
    <citation type="submission" date="2018-06" db="EMBL/GenBank/DDBJ databases">
        <authorList>
            <consortium name="Pathogen Informatics"/>
            <person name="Doyle S."/>
        </authorList>
    </citation>
    <scope>NUCLEOTIDE SEQUENCE [LARGE SCALE GENOMIC DNA]</scope>
    <source>
        <strain evidence="1 2">NCTC7688</strain>
    </source>
</reference>
<name>A0A380HMQ4_STASA</name>
<proteinExistence type="predicted"/>
<dbReference type="InterPro" id="IPR029058">
    <property type="entry name" value="AB_hydrolase_fold"/>
</dbReference>
<dbReference type="AlphaFoldDB" id="A0A380HMQ4"/>
<keyword evidence="1" id="KW-0378">Hydrolase</keyword>
<dbReference type="Proteomes" id="UP000254707">
    <property type="component" value="Unassembled WGS sequence"/>
</dbReference>
<gene>
    <name evidence="1" type="ORF">NCTC7688_02152</name>
</gene>
<dbReference type="GO" id="GO:0016787">
    <property type="term" value="F:hydrolase activity"/>
    <property type="evidence" value="ECO:0007669"/>
    <property type="project" value="UniProtKB-KW"/>
</dbReference>
<dbReference type="SUPFAM" id="SSF53474">
    <property type="entry name" value="alpha/beta-Hydrolases"/>
    <property type="match status" value="1"/>
</dbReference>
<organism evidence="1 2">
    <name type="scientific">Staphylococcus saprophyticus</name>
    <dbReference type="NCBI Taxonomy" id="29385"/>
    <lineage>
        <taxon>Bacteria</taxon>
        <taxon>Bacillati</taxon>
        <taxon>Bacillota</taxon>
        <taxon>Bacilli</taxon>
        <taxon>Bacillales</taxon>
        <taxon>Staphylococcaceae</taxon>
        <taxon>Staphylococcus</taxon>
    </lineage>
</organism>
<evidence type="ECO:0000313" key="1">
    <source>
        <dbReference type="EMBL" id="SUM83652.1"/>
    </source>
</evidence>
<protein>
    <submittedName>
        <fullName evidence="1">Hydrolase</fullName>
    </submittedName>
</protein>